<dbReference type="InterPro" id="IPR002577">
    <property type="entry name" value="HTH_HxlR"/>
</dbReference>
<protein>
    <submittedName>
        <fullName evidence="5">Helix-turn-helix transcriptional regulator</fullName>
    </submittedName>
</protein>
<evidence type="ECO:0000259" key="4">
    <source>
        <dbReference type="PROSITE" id="PS51118"/>
    </source>
</evidence>
<dbReference type="InterPro" id="IPR036388">
    <property type="entry name" value="WH-like_DNA-bd_sf"/>
</dbReference>
<dbReference type="GO" id="GO:0003677">
    <property type="term" value="F:DNA binding"/>
    <property type="evidence" value="ECO:0007669"/>
    <property type="project" value="UniProtKB-KW"/>
</dbReference>
<dbReference type="PROSITE" id="PS51118">
    <property type="entry name" value="HTH_HXLR"/>
    <property type="match status" value="1"/>
</dbReference>
<sequence>MYKRKIKEDLDCGIVVAMKVFGGKWKPCIIDAISRGAKRPSELHREIAFTSPRVIDMQLSELMDFGVVTKQTAPGFPLYVEYSLTPLGKSIVPILKQLGEWGTKNKDFVKERAEWQSTESDQQPRRNMHQLLADPICQ</sequence>
<dbReference type="RefSeq" id="WP_254158899.1">
    <property type="nucleotide sequence ID" value="NZ_JAHESF010000001.1"/>
</dbReference>
<gene>
    <name evidence="5" type="ORF">KK083_00570</name>
</gene>
<dbReference type="AlphaFoldDB" id="A0AAP2GGW1"/>
<evidence type="ECO:0000313" key="5">
    <source>
        <dbReference type="EMBL" id="MBT1695346.1"/>
    </source>
</evidence>
<proteinExistence type="predicted"/>
<dbReference type="SUPFAM" id="SSF46785">
    <property type="entry name" value="Winged helix' DNA-binding domain"/>
    <property type="match status" value="1"/>
</dbReference>
<keyword evidence="3" id="KW-0804">Transcription</keyword>
<evidence type="ECO:0000313" key="6">
    <source>
        <dbReference type="Proteomes" id="UP001319200"/>
    </source>
</evidence>
<name>A0AAP2GGW1_9BACT</name>
<dbReference type="EMBL" id="JAHESF010000001">
    <property type="protein sequence ID" value="MBT1695346.1"/>
    <property type="molecule type" value="Genomic_DNA"/>
</dbReference>
<dbReference type="Pfam" id="PF01638">
    <property type="entry name" value="HxlR"/>
    <property type="match status" value="1"/>
</dbReference>
<dbReference type="InterPro" id="IPR036390">
    <property type="entry name" value="WH_DNA-bd_sf"/>
</dbReference>
<accession>A0AAP2GGW1</accession>
<dbReference type="Proteomes" id="UP001319200">
    <property type="component" value="Unassembled WGS sequence"/>
</dbReference>
<organism evidence="5 6">
    <name type="scientific">Chryseosolibacter histidini</name>
    <dbReference type="NCBI Taxonomy" id="2782349"/>
    <lineage>
        <taxon>Bacteria</taxon>
        <taxon>Pseudomonadati</taxon>
        <taxon>Bacteroidota</taxon>
        <taxon>Cytophagia</taxon>
        <taxon>Cytophagales</taxon>
        <taxon>Chryseotaleaceae</taxon>
        <taxon>Chryseosolibacter</taxon>
    </lineage>
</organism>
<keyword evidence="1" id="KW-0805">Transcription regulation</keyword>
<dbReference type="Gene3D" id="1.10.10.10">
    <property type="entry name" value="Winged helix-like DNA-binding domain superfamily/Winged helix DNA-binding domain"/>
    <property type="match status" value="1"/>
</dbReference>
<feature type="domain" description="HTH hxlR-type" evidence="4">
    <location>
        <begin position="12"/>
        <end position="110"/>
    </location>
</feature>
<evidence type="ECO:0000256" key="3">
    <source>
        <dbReference type="ARBA" id="ARBA00023163"/>
    </source>
</evidence>
<evidence type="ECO:0000256" key="1">
    <source>
        <dbReference type="ARBA" id="ARBA00023015"/>
    </source>
</evidence>
<keyword evidence="2" id="KW-0238">DNA-binding</keyword>
<evidence type="ECO:0000256" key="2">
    <source>
        <dbReference type="ARBA" id="ARBA00023125"/>
    </source>
</evidence>
<dbReference type="PANTHER" id="PTHR33204">
    <property type="entry name" value="TRANSCRIPTIONAL REGULATOR, MARR FAMILY"/>
    <property type="match status" value="1"/>
</dbReference>
<reference evidence="5 6" key="1">
    <citation type="submission" date="2021-05" db="EMBL/GenBank/DDBJ databases">
        <title>A Polyphasic approach of four new species of the genus Ohtaekwangia: Ohtaekwangia histidinii sp. nov., Ohtaekwangia cretensis sp. nov., Ohtaekwangia indiensis sp. nov., Ohtaekwangia reichenbachii sp. nov. from diverse environment.</title>
        <authorList>
            <person name="Octaviana S."/>
        </authorList>
    </citation>
    <scope>NUCLEOTIDE SEQUENCE [LARGE SCALE GENOMIC DNA]</scope>
    <source>
        <strain evidence="5 6">PWU4</strain>
    </source>
</reference>
<comment type="caution">
    <text evidence="5">The sequence shown here is derived from an EMBL/GenBank/DDBJ whole genome shotgun (WGS) entry which is preliminary data.</text>
</comment>
<keyword evidence="6" id="KW-1185">Reference proteome</keyword>